<name>A0ABT1ZL45_9BURK</name>
<keyword evidence="5" id="KW-1185">Reference proteome</keyword>
<evidence type="ECO:0000256" key="1">
    <source>
        <dbReference type="ARBA" id="ARBA00022679"/>
    </source>
</evidence>
<evidence type="ECO:0000259" key="3">
    <source>
        <dbReference type="PROSITE" id="PS51186"/>
    </source>
</evidence>
<evidence type="ECO:0000256" key="2">
    <source>
        <dbReference type="ARBA" id="ARBA00023315"/>
    </source>
</evidence>
<gene>
    <name evidence="4" type="ORF">NX784_03230</name>
</gene>
<dbReference type="Proteomes" id="UP001204151">
    <property type="component" value="Unassembled WGS sequence"/>
</dbReference>
<dbReference type="EMBL" id="JANUGW010000002">
    <property type="protein sequence ID" value="MCS0580595.1"/>
    <property type="molecule type" value="Genomic_DNA"/>
</dbReference>
<proteinExistence type="predicted"/>
<keyword evidence="1" id="KW-0808">Transferase</keyword>
<reference evidence="4 5" key="1">
    <citation type="submission" date="2022-08" db="EMBL/GenBank/DDBJ databases">
        <title>Reclassification of Massilia species as members of the genera Telluria, Duganella, Pseudoduganella, Mokoshia gen. nov. and Zemynaea gen. nov. using orthogonal and non-orthogonal genome-based approaches.</title>
        <authorList>
            <person name="Bowman J.P."/>
        </authorList>
    </citation>
    <scope>NUCLEOTIDE SEQUENCE [LARGE SCALE GENOMIC DNA]</scope>
    <source>
        <strain evidence="4 5">JCM 31316</strain>
    </source>
</reference>
<dbReference type="Gene3D" id="3.40.630.30">
    <property type="match status" value="1"/>
</dbReference>
<dbReference type="CDD" id="cd04301">
    <property type="entry name" value="NAT_SF"/>
    <property type="match status" value="1"/>
</dbReference>
<dbReference type="PROSITE" id="PS51186">
    <property type="entry name" value="GNAT"/>
    <property type="match status" value="1"/>
</dbReference>
<evidence type="ECO:0000313" key="4">
    <source>
        <dbReference type="EMBL" id="MCS0580595.1"/>
    </source>
</evidence>
<dbReference type="SUPFAM" id="SSF55729">
    <property type="entry name" value="Acyl-CoA N-acyltransferases (Nat)"/>
    <property type="match status" value="1"/>
</dbReference>
<keyword evidence="2" id="KW-0012">Acyltransferase</keyword>
<protein>
    <submittedName>
        <fullName evidence="4">GNAT family N-acetyltransferase</fullName>
    </submittedName>
</protein>
<dbReference type="InterPro" id="IPR050832">
    <property type="entry name" value="Bact_Acetyltransf"/>
</dbReference>
<organism evidence="4 5">
    <name type="scientific">Massilia pinisoli</name>
    <dbReference type="NCBI Taxonomy" id="1772194"/>
    <lineage>
        <taxon>Bacteria</taxon>
        <taxon>Pseudomonadati</taxon>
        <taxon>Pseudomonadota</taxon>
        <taxon>Betaproteobacteria</taxon>
        <taxon>Burkholderiales</taxon>
        <taxon>Oxalobacteraceae</taxon>
        <taxon>Telluria group</taxon>
        <taxon>Massilia</taxon>
    </lineage>
</organism>
<evidence type="ECO:0000313" key="5">
    <source>
        <dbReference type="Proteomes" id="UP001204151"/>
    </source>
</evidence>
<feature type="domain" description="N-acetyltransferase" evidence="3">
    <location>
        <begin position="3"/>
        <end position="162"/>
    </location>
</feature>
<dbReference type="InterPro" id="IPR016181">
    <property type="entry name" value="Acyl_CoA_acyltransferase"/>
</dbReference>
<accession>A0ABT1ZL45</accession>
<sequence length="175" mass="19207">MGIEIRQAIPNDAQAACRLLRHSIEEGCMPDHGGRPDILQAWLGNKTTDNVLGWLSSPSNYAVVADRDVDGVREVIGFALVNQAGKVPLCYVRPDLLRKGVGTALLCALEAQARAWNIRKLHMQSPGSASGFFERQGYVNAGKDKACYGLECDFLWKQLDAESAPARKRFCNCSQ</sequence>
<dbReference type="Pfam" id="PF13673">
    <property type="entry name" value="Acetyltransf_10"/>
    <property type="match status" value="1"/>
</dbReference>
<dbReference type="RefSeq" id="WP_258815260.1">
    <property type="nucleotide sequence ID" value="NZ_JANUGW010000002.1"/>
</dbReference>
<comment type="caution">
    <text evidence="4">The sequence shown here is derived from an EMBL/GenBank/DDBJ whole genome shotgun (WGS) entry which is preliminary data.</text>
</comment>
<dbReference type="PANTHER" id="PTHR43877">
    <property type="entry name" value="AMINOALKYLPHOSPHONATE N-ACETYLTRANSFERASE-RELATED-RELATED"/>
    <property type="match status" value="1"/>
</dbReference>
<dbReference type="InterPro" id="IPR000182">
    <property type="entry name" value="GNAT_dom"/>
</dbReference>